<comment type="caution">
    <text evidence="2">The sequence shown here is derived from an EMBL/GenBank/DDBJ whole genome shotgun (WGS) entry which is preliminary data.</text>
</comment>
<dbReference type="EMBL" id="ACBY02000009">
    <property type="protein sequence ID" value="EFB77586.1"/>
    <property type="molecule type" value="Genomic_DNA"/>
</dbReference>
<dbReference type="InterPro" id="IPR007296">
    <property type="entry name" value="DUF403"/>
</dbReference>
<feature type="domain" description="DUF403" evidence="1">
    <location>
        <begin position="10"/>
        <end position="165"/>
    </location>
</feature>
<evidence type="ECO:0000313" key="2">
    <source>
        <dbReference type="EMBL" id="EFB77586.1"/>
    </source>
</evidence>
<dbReference type="STRING" id="411471.SUBVAR_04083"/>
<sequence length="223" mass="25262">MGPVTLSKQNRLYWLGRYAERVYMTVQLLMKDLDALLDGTGMDYADFCRRLGAENVYRDAEDFCRRYLFDGSQPCSAKASMEALLGNGMVLRETISTPTLSYLQMAESAMEMASRSEAPAVELQWVLDDIMAFRGSFDEAVDHEGVRNITKTGGTVERLSLMLRLGLQPERLHQEMRKLLNRLYKTDLVTDPEALQTITAYAVEETDVPKPELLRCVEGLFVV</sequence>
<dbReference type="Pfam" id="PF04168">
    <property type="entry name" value="Alpha-E"/>
    <property type="match status" value="1"/>
</dbReference>
<dbReference type="HOGENOM" id="CLU_103323_0_0_9"/>
<dbReference type="Proteomes" id="UP000003438">
    <property type="component" value="Unassembled WGS sequence"/>
</dbReference>
<dbReference type="eggNOG" id="COG2307">
    <property type="taxonomic scope" value="Bacteria"/>
</dbReference>
<reference evidence="2" key="1">
    <citation type="submission" date="2009-12" db="EMBL/GenBank/DDBJ databases">
        <authorList>
            <person name="Weinstock G."/>
            <person name="Sodergren E."/>
            <person name="Clifton S."/>
            <person name="Fulton L."/>
            <person name="Fulton B."/>
            <person name="Courtney L."/>
            <person name="Fronick C."/>
            <person name="Harrison M."/>
            <person name="Strong C."/>
            <person name="Farmer C."/>
            <person name="Delahaunty K."/>
            <person name="Markovic C."/>
            <person name="Hall O."/>
            <person name="Minx P."/>
            <person name="Tomlinson C."/>
            <person name="Mitreva M."/>
            <person name="Nelson J."/>
            <person name="Hou S."/>
            <person name="Wollam A."/>
            <person name="Pepin K.H."/>
            <person name="Johnson M."/>
            <person name="Bhonagiri V."/>
            <person name="Nash W.E."/>
            <person name="Warren W."/>
            <person name="Chinwalla A."/>
            <person name="Mardis E.R."/>
            <person name="Wilson R.K."/>
        </authorList>
    </citation>
    <scope>NUCLEOTIDE SEQUENCE [LARGE SCALE GENOMIC DNA]</scope>
    <source>
        <strain evidence="2">DSM 15176</strain>
    </source>
</reference>
<name>D1PIB8_9FIRM</name>
<dbReference type="RefSeq" id="WP_007045530.1">
    <property type="nucleotide sequence ID" value="NZ_GG704769.1"/>
</dbReference>
<protein>
    <recommendedName>
        <fullName evidence="1">DUF403 domain-containing protein</fullName>
    </recommendedName>
</protein>
<evidence type="ECO:0000259" key="1">
    <source>
        <dbReference type="Pfam" id="PF04168"/>
    </source>
</evidence>
<gene>
    <name evidence="2" type="ORF">SUBVAR_04083</name>
</gene>
<keyword evidence="3" id="KW-1185">Reference proteome</keyword>
<accession>D1PIB8</accession>
<evidence type="ECO:0000313" key="3">
    <source>
        <dbReference type="Proteomes" id="UP000003438"/>
    </source>
</evidence>
<dbReference type="AlphaFoldDB" id="D1PIB8"/>
<organism evidence="2 3">
    <name type="scientific">Subdoligranulum variabile DSM 15176</name>
    <dbReference type="NCBI Taxonomy" id="411471"/>
    <lineage>
        <taxon>Bacteria</taxon>
        <taxon>Bacillati</taxon>
        <taxon>Bacillota</taxon>
        <taxon>Clostridia</taxon>
        <taxon>Eubacteriales</taxon>
        <taxon>Oscillospiraceae</taxon>
        <taxon>Subdoligranulum</taxon>
    </lineage>
</organism>
<dbReference type="OrthoDB" id="9803532at2"/>
<proteinExistence type="predicted"/>